<dbReference type="Pfam" id="PF00295">
    <property type="entry name" value="Glyco_hydro_28"/>
    <property type="match status" value="1"/>
</dbReference>
<feature type="chain" id="PRO_5043908829" description="Polygalacturonase" evidence="10">
    <location>
        <begin position="25"/>
        <end position="431"/>
    </location>
</feature>
<dbReference type="SMART" id="SM00710">
    <property type="entry name" value="PbH1"/>
    <property type="match status" value="6"/>
</dbReference>
<evidence type="ECO:0000256" key="8">
    <source>
        <dbReference type="PROSITE-ProRule" id="PRU10052"/>
    </source>
</evidence>
<evidence type="ECO:0008006" key="13">
    <source>
        <dbReference type="Google" id="ProtNLM"/>
    </source>
</evidence>
<dbReference type="GO" id="GO:0004650">
    <property type="term" value="F:polygalacturonase activity"/>
    <property type="evidence" value="ECO:0007669"/>
    <property type="project" value="InterPro"/>
</dbReference>
<keyword evidence="3" id="KW-0134">Cell wall</keyword>
<keyword evidence="6 9" id="KW-0326">Glycosidase</keyword>
<evidence type="ECO:0000256" key="7">
    <source>
        <dbReference type="ARBA" id="ARBA00023316"/>
    </source>
</evidence>
<evidence type="ECO:0000256" key="2">
    <source>
        <dbReference type="ARBA" id="ARBA00008834"/>
    </source>
</evidence>
<feature type="active site" evidence="8">
    <location>
        <position position="278"/>
    </location>
</feature>
<evidence type="ECO:0000256" key="4">
    <source>
        <dbReference type="ARBA" id="ARBA00022525"/>
    </source>
</evidence>
<dbReference type="InterPro" id="IPR011050">
    <property type="entry name" value="Pectin_lyase_fold/virulence"/>
</dbReference>
<evidence type="ECO:0000256" key="6">
    <source>
        <dbReference type="ARBA" id="ARBA00023295"/>
    </source>
</evidence>
<organism evidence="11 12">
    <name type="scientific">Linum tenue</name>
    <dbReference type="NCBI Taxonomy" id="586396"/>
    <lineage>
        <taxon>Eukaryota</taxon>
        <taxon>Viridiplantae</taxon>
        <taxon>Streptophyta</taxon>
        <taxon>Embryophyta</taxon>
        <taxon>Tracheophyta</taxon>
        <taxon>Spermatophyta</taxon>
        <taxon>Magnoliopsida</taxon>
        <taxon>eudicotyledons</taxon>
        <taxon>Gunneridae</taxon>
        <taxon>Pentapetalae</taxon>
        <taxon>rosids</taxon>
        <taxon>fabids</taxon>
        <taxon>Malpighiales</taxon>
        <taxon>Linaceae</taxon>
        <taxon>Linum</taxon>
    </lineage>
</organism>
<evidence type="ECO:0000313" key="12">
    <source>
        <dbReference type="Proteomes" id="UP001154282"/>
    </source>
</evidence>
<name>A0AAV0Q648_9ROSI</name>
<dbReference type="InterPro" id="IPR012334">
    <property type="entry name" value="Pectin_lyas_fold"/>
</dbReference>
<evidence type="ECO:0000256" key="9">
    <source>
        <dbReference type="RuleBase" id="RU361169"/>
    </source>
</evidence>
<dbReference type="PROSITE" id="PS00502">
    <property type="entry name" value="POLYGALACTURONASE"/>
    <property type="match status" value="1"/>
</dbReference>
<comment type="caution">
    <text evidence="11">The sequence shown here is derived from an EMBL/GenBank/DDBJ whole genome shotgun (WGS) entry which is preliminary data.</text>
</comment>
<comment type="subcellular location">
    <subcellularLocation>
        <location evidence="1">Secreted</location>
        <location evidence="1">Cell wall</location>
    </subcellularLocation>
</comment>
<dbReference type="InterPro" id="IPR006626">
    <property type="entry name" value="PbH1"/>
</dbReference>
<dbReference type="GO" id="GO:0005975">
    <property type="term" value="P:carbohydrate metabolic process"/>
    <property type="evidence" value="ECO:0007669"/>
    <property type="project" value="InterPro"/>
</dbReference>
<dbReference type="SUPFAM" id="SSF51126">
    <property type="entry name" value="Pectin lyase-like"/>
    <property type="match status" value="1"/>
</dbReference>
<proteinExistence type="inferred from homology"/>
<gene>
    <name evidence="11" type="ORF">LITE_LOCUS41908</name>
</gene>
<keyword evidence="10" id="KW-0732">Signal</keyword>
<evidence type="ECO:0000256" key="5">
    <source>
        <dbReference type="ARBA" id="ARBA00022801"/>
    </source>
</evidence>
<accession>A0AAV0Q648</accession>
<keyword evidence="7" id="KW-0961">Cell wall biogenesis/degradation</keyword>
<keyword evidence="12" id="KW-1185">Reference proteome</keyword>
<dbReference type="Proteomes" id="UP001154282">
    <property type="component" value="Unassembled WGS sequence"/>
</dbReference>
<reference evidence="11" key="1">
    <citation type="submission" date="2022-08" db="EMBL/GenBank/DDBJ databases">
        <authorList>
            <person name="Gutierrez-Valencia J."/>
        </authorList>
    </citation>
    <scope>NUCLEOTIDE SEQUENCE</scope>
</reference>
<evidence type="ECO:0000256" key="3">
    <source>
        <dbReference type="ARBA" id="ARBA00022512"/>
    </source>
</evidence>
<dbReference type="InterPro" id="IPR000743">
    <property type="entry name" value="Glyco_hydro_28"/>
</dbReference>
<dbReference type="EMBL" id="CAMGYJ010000009">
    <property type="protein sequence ID" value="CAI0540974.1"/>
    <property type="molecule type" value="Genomic_DNA"/>
</dbReference>
<sequence>MEKSNWPAPAYSLILLLFFISTCSFLSASAASSSSSSVLNDSMMYWNHRWVPQHRKKGGRVQYVTHNVLHYGAKADGVSDSTAAFSQAWEEACKSWRPASVYVPRGTYMLKPIVFYGPCQSKMLFHVEGKVVGPKHYWEFGKSGFWILFYKLEKLTILGGTYDAQGSDYWACRRSQSQCTQGTKSITIIQSRNVVVKGLKSLNPQMFHLAIDHCHQVLLKKLYIEAPSRSLNTDGIHIMSSEGITIAGAVIKTGDDCIAIGPGTKNVHIRGVHCGPGHGISIGSLGLHTHEAGVENVFVTDSVMTRTQNGLRIKSWGRKTTSFVRNVLFQNIAMENSYNPIIIDQNYCPYNKNCPGMGSGVKITGVTYRNIHGTSASPIAVKFVCSASRPCTGLQLHNVKLTYHKAIASSVCTHAGGGVSGVVSPRSCFRK</sequence>
<protein>
    <recommendedName>
        <fullName evidence="13">Polygalacturonase</fullName>
    </recommendedName>
</protein>
<dbReference type="AlphaFoldDB" id="A0AAV0Q648"/>
<comment type="similarity">
    <text evidence="2 9">Belongs to the glycosyl hydrolase 28 family.</text>
</comment>
<dbReference type="PANTHER" id="PTHR31375">
    <property type="match status" value="1"/>
</dbReference>
<keyword evidence="5 9" id="KW-0378">Hydrolase</keyword>
<feature type="signal peptide" evidence="10">
    <location>
        <begin position="1"/>
        <end position="24"/>
    </location>
</feature>
<dbReference type="FunFam" id="2.160.20.10:FF:000004">
    <property type="entry name" value="Pectin lyase-like superfamily protein"/>
    <property type="match status" value="1"/>
</dbReference>
<keyword evidence="4" id="KW-0964">Secreted</keyword>
<dbReference type="Gene3D" id="2.160.20.10">
    <property type="entry name" value="Single-stranded right-handed beta-helix, Pectin lyase-like"/>
    <property type="match status" value="1"/>
</dbReference>
<evidence type="ECO:0000256" key="1">
    <source>
        <dbReference type="ARBA" id="ARBA00004191"/>
    </source>
</evidence>
<evidence type="ECO:0000256" key="10">
    <source>
        <dbReference type="SAM" id="SignalP"/>
    </source>
</evidence>
<dbReference type="GO" id="GO:0071555">
    <property type="term" value="P:cell wall organization"/>
    <property type="evidence" value="ECO:0007669"/>
    <property type="project" value="UniProtKB-KW"/>
</dbReference>
<evidence type="ECO:0000313" key="11">
    <source>
        <dbReference type="EMBL" id="CAI0540974.1"/>
    </source>
</evidence>